<dbReference type="Proteomes" id="UP001431449">
    <property type="component" value="Unassembled WGS sequence"/>
</dbReference>
<dbReference type="RefSeq" id="WP_248207060.1">
    <property type="nucleotide sequence ID" value="NZ_JALNMH010000005.1"/>
</dbReference>
<dbReference type="InterPro" id="IPR007138">
    <property type="entry name" value="ABM_dom"/>
</dbReference>
<dbReference type="SUPFAM" id="SSF54909">
    <property type="entry name" value="Dimeric alpha+beta barrel"/>
    <property type="match status" value="1"/>
</dbReference>
<comment type="caution">
    <text evidence="2">The sequence shown here is derived from an EMBL/GenBank/DDBJ whole genome shotgun (WGS) entry which is preliminary data.</text>
</comment>
<organism evidence="2 3">
    <name type="scientific">Pseudomarimonas salicorniae</name>
    <dbReference type="NCBI Taxonomy" id="2933270"/>
    <lineage>
        <taxon>Bacteria</taxon>
        <taxon>Pseudomonadati</taxon>
        <taxon>Pseudomonadota</taxon>
        <taxon>Gammaproteobacteria</taxon>
        <taxon>Lysobacterales</taxon>
        <taxon>Lysobacteraceae</taxon>
        <taxon>Pseudomarimonas</taxon>
    </lineage>
</organism>
<keyword evidence="2" id="KW-0560">Oxidoreductase</keyword>
<proteinExistence type="predicted"/>
<accession>A0ABT0GG01</accession>
<gene>
    <name evidence="2" type="ORF">M0G41_07300</name>
</gene>
<dbReference type="InterPro" id="IPR011008">
    <property type="entry name" value="Dimeric_a/b-barrel"/>
</dbReference>
<dbReference type="GO" id="GO:0004497">
    <property type="term" value="F:monooxygenase activity"/>
    <property type="evidence" value="ECO:0007669"/>
    <property type="project" value="UniProtKB-KW"/>
</dbReference>
<keyword evidence="3" id="KW-1185">Reference proteome</keyword>
<reference evidence="2" key="1">
    <citation type="submission" date="2022-04" db="EMBL/GenBank/DDBJ databases">
        <title>Lysobacter sp. CAU 1642 isolated from sea sand.</title>
        <authorList>
            <person name="Kim W."/>
        </authorList>
    </citation>
    <scope>NUCLEOTIDE SEQUENCE</scope>
    <source>
        <strain evidence="2">CAU 1642</strain>
    </source>
</reference>
<evidence type="ECO:0000313" key="3">
    <source>
        <dbReference type="Proteomes" id="UP001431449"/>
    </source>
</evidence>
<keyword evidence="2" id="KW-0503">Monooxygenase</keyword>
<sequence length="105" mass="11758">MLFIFEVEIGEGYSAEQYAEAWVRASRLIQQAEGAAGTRLHRCIGDPRRLLAIARWESKAARDAMAGAPQAQIREIIDGQAEFVSVRILGEFEEAEWRVDPPDAQ</sequence>
<dbReference type="Gene3D" id="3.30.70.100">
    <property type="match status" value="1"/>
</dbReference>
<dbReference type="Pfam" id="PF03992">
    <property type="entry name" value="ABM"/>
    <property type="match status" value="1"/>
</dbReference>
<protein>
    <submittedName>
        <fullName evidence="2">Antibiotic biosynthesis monooxygenase</fullName>
    </submittedName>
</protein>
<feature type="domain" description="ABM" evidence="1">
    <location>
        <begin position="15"/>
        <end position="70"/>
    </location>
</feature>
<evidence type="ECO:0000313" key="2">
    <source>
        <dbReference type="EMBL" id="MCK7593471.1"/>
    </source>
</evidence>
<name>A0ABT0GG01_9GAMM</name>
<evidence type="ECO:0000259" key="1">
    <source>
        <dbReference type="Pfam" id="PF03992"/>
    </source>
</evidence>
<dbReference type="EMBL" id="JALNMH010000005">
    <property type="protein sequence ID" value="MCK7593471.1"/>
    <property type="molecule type" value="Genomic_DNA"/>
</dbReference>